<protein>
    <submittedName>
        <fullName evidence="2">Uncharacterized protein</fullName>
    </submittedName>
</protein>
<reference evidence="2 3" key="1">
    <citation type="submission" date="2016-07" db="EMBL/GenBank/DDBJ databases">
        <title>Multiple horizontal gene transfer events from other fungi enriched the ability of initially mycotrophic Trichoderma (Ascomycota) to feed on dead plant biomass.</title>
        <authorList>
            <consortium name="DOE Joint Genome Institute"/>
            <person name="Aerts A."/>
            <person name="Atanasova L."/>
            <person name="Chenthamara K."/>
            <person name="Zhang J."/>
            <person name="Grujic M."/>
            <person name="Henrissat B."/>
            <person name="Kuo A."/>
            <person name="Salamov A."/>
            <person name="Lipzen A."/>
            <person name="Labutti K."/>
            <person name="Barry K."/>
            <person name="Miao Y."/>
            <person name="Rahimi M.J."/>
            <person name="Shen Q."/>
            <person name="Grigoriev I.V."/>
            <person name="Kubicek C.P."/>
            <person name="Druzhinina I.S."/>
        </authorList>
    </citation>
    <scope>NUCLEOTIDE SEQUENCE [LARGE SCALE GENOMIC DNA]</scope>
    <source>
        <strain evidence="2 3">CBS 226.95</strain>
    </source>
</reference>
<name>A0A2T4A0T1_TRIHA</name>
<dbReference type="Proteomes" id="UP000241690">
    <property type="component" value="Unassembled WGS sequence"/>
</dbReference>
<evidence type="ECO:0000313" key="2">
    <source>
        <dbReference type="EMBL" id="PTB50583.1"/>
    </source>
</evidence>
<gene>
    <name evidence="2" type="ORF">M431DRAFT_512170</name>
</gene>
<feature type="compositionally biased region" description="Low complexity" evidence="1">
    <location>
        <begin position="86"/>
        <end position="100"/>
    </location>
</feature>
<dbReference type="AlphaFoldDB" id="A0A2T4A0T1"/>
<feature type="region of interest" description="Disordered" evidence="1">
    <location>
        <begin position="71"/>
        <end position="167"/>
    </location>
</feature>
<feature type="compositionally biased region" description="Basic and acidic residues" evidence="1">
    <location>
        <begin position="129"/>
        <end position="151"/>
    </location>
</feature>
<accession>A0A2T4A0T1</accession>
<keyword evidence="3" id="KW-1185">Reference proteome</keyword>
<dbReference type="GeneID" id="36628361"/>
<feature type="compositionally biased region" description="Basic and acidic residues" evidence="1">
    <location>
        <begin position="101"/>
        <end position="112"/>
    </location>
</feature>
<organism evidence="2 3">
    <name type="scientific">Trichoderma harzianum CBS 226.95</name>
    <dbReference type="NCBI Taxonomy" id="983964"/>
    <lineage>
        <taxon>Eukaryota</taxon>
        <taxon>Fungi</taxon>
        <taxon>Dikarya</taxon>
        <taxon>Ascomycota</taxon>
        <taxon>Pezizomycotina</taxon>
        <taxon>Sordariomycetes</taxon>
        <taxon>Hypocreomycetidae</taxon>
        <taxon>Hypocreales</taxon>
        <taxon>Hypocreaceae</taxon>
        <taxon>Trichoderma</taxon>
    </lineage>
</organism>
<dbReference type="RefSeq" id="XP_024770260.1">
    <property type="nucleotide sequence ID" value="XM_024919792.1"/>
</dbReference>
<sequence length="167" mass="18488">MANKTVTGEGPLKWELLRQPMCLSDFLRSARPGNLCLHNQSTAPTTIWVLQMSHFDEWIEKCSAEVKINEAARTRAKRGPPPPMSSPRSGRIAGGAASESGGERRVDTDIKRWLIPTSEPEPLEMNAAKVEESAELQRGKSDNGKPDEATRSSKYVITIDEKAEENK</sequence>
<evidence type="ECO:0000256" key="1">
    <source>
        <dbReference type="SAM" id="MobiDB-lite"/>
    </source>
</evidence>
<dbReference type="EMBL" id="KZ679688">
    <property type="protein sequence ID" value="PTB50583.1"/>
    <property type="molecule type" value="Genomic_DNA"/>
</dbReference>
<proteinExistence type="predicted"/>
<evidence type="ECO:0000313" key="3">
    <source>
        <dbReference type="Proteomes" id="UP000241690"/>
    </source>
</evidence>